<reference evidence="1" key="1">
    <citation type="journal article" date="2023" name="Access Microbiol">
        <title>De-novo genome assembly for Akanthomyces muscarius, a biocontrol agent of insect agricultural pests.</title>
        <authorList>
            <person name="Erdos Z."/>
            <person name="Studholme D.J."/>
            <person name="Raymond B."/>
            <person name="Sharma M."/>
        </authorList>
    </citation>
    <scope>NUCLEOTIDE SEQUENCE</scope>
    <source>
        <strain evidence="1">Ve6</strain>
    </source>
</reference>
<dbReference type="Proteomes" id="UP001144673">
    <property type="component" value="Unassembled WGS sequence"/>
</dbReference>
<evidence type="ECO:0000313" key="2">
    <source>
        <dbReference type="Proteomes" id="UP001144673"/>
    </source>
</evidence>
<gene>
    <name evidence="1" type="ORF">LMH87_008494</name>
</gene>
<dbReference type="KEGG" id="amus:LMH87_008494"/>
<comment type="caution">
    <text evidence="1">The sequence shown here is derived from an EMBL/GenBank/DDBJ whole genome shotgun (WGS) entry which is preliminary data.</text>
</comment>
<dbReference type="EMBL" id="JAJHUN010000006">
    <property type="protein sequence ID" value="KAJ4157942.1"/>
    <property type="molecule type" value="Genomic_DNA"/>
</dbReference>
<dbReference type="GeneID" id="80895653"/>
<dbReference type="AlphaFoldDB" id="A0A9W8UPT9"/>
<name>A0A9W8UPT9_AKAMU</name>
<proteinExistence type="predicted"/>
<organism evidence="1 2">
    <name type="scientific">Akanthomyces muscarius</name>
    <name type="common">Entomopathogenic fungus</name>
    <name type="synonym">Lecanicillium muscarium</name>
    <dbReference type="NCBI Taxonomy" id="2231603"/>
    <lineage>
        <taxon>Eukaryota</taxon>
        <taxon>Fungi</taxon>
        <taxon>Dikarya</taxon>
        <taxon>Ascomycota</taxon>
        <taxon>Pezizomycotina</taxon>
        <taxon>Sordariomycetes</taxon>
        <taxon>Hypocreomycetidae</taxon>
        <taxon>Hypocreales</taxon>
        <taxon>Cordycipitaceae</taxon>
        <taxon>Akanthomyces</taxon>
    </lineage>
</organism>
<sequence>MGTRHAVDDAITAKSGSLILDGRGVGGDPHDSFLVATLLLHQHQIFEVWWRLGHTHRKEFGEFAFLRIPPCDTTISTALSSIGGLGADLLVSR</sequence>
<keyword evidence="2" id="KW-1185">Reference proteome</keyword>
<accession>A0A9W8UPT9</accession>
<protein>
    <submittedName>
        <fullName evidence="1">Uncharacterized protein</fullName>
    </submittedName>
</protein>
<evidence type="ECO:0000313" key="1">
    <source>
        <dbReference type="EMBL" id="KAJ4157942.1"/>
    </source>
</evidence>
<dbReference type="RefSeq" id="XP_056056309.1">
    <property type="nucleotide sequence ID" value="XM_056201670.1"/>
</dbReference>